<sequence>MTACNEGRYCEASRRLTFRVLFSQDGRLGMWLMLVAGLWGLVAATTLGGMG</sequence>
<accession>A0ABX6P971</accession>
<dbReference type="Proteomes" id="UP000500826">
    <property type="component" value="Chromosome"/>
</dbReference>
<gene>
    <name evidence="2" type="ORF">HK414_26025</name>
</gene>
<keyword evidence="1" id="KW-0472">Membrane</keyword>
<evidence type="ECO:0000313" key="2">
    <source>
        <dbReference type="EMBL" id="QJW85501.1"/>
    </source>
</evidence>
<feature type="transmembrane region" description="Helical" evidence="1">
    <location>
        <begin position="28"/>
        <end position="50"/>
    </location>
</feature>
<keyword evidence="1" id="KW-0812">Transmembrane</keyword>
<evidence type="ECO:0000313" key="3">
    <source>
        <dbReference type="Proteomes" id="UP000500826"/>
    </source>
</evidence>
<dbReference type="EMBL" id="CP053418">
    <property type="protein sequence ID" value="QJW85501.1"/>
    <property type="molecule type" value="Genomic_DNA"/>
</dbReference>
<proteinExistence type="predicted"/>
<reference evidence="2 3" key="2">
    <citation type="submission" date="2020-05" db="EMBL/GenBank/DDBJ databases">
        <authorList>
            <person name="Khan S.A."/>
            <person name="Jeon C.O."/>
            <person name="Chun B.H."/>
        </authorList>
    </citation>
    <scope>NUCLEOTIDE SEQUENCE [LARGE SCALE GENOMIC DNA]</scope>
    <source>
        <strain evidence="2 3">H242</strain>
    </source>
</reference>
<protein>
    <submittedName>
        <fullName evidence="2">Uncharacterized protein</fullName>
    </submittedName>
</protein>
<name>A0ABX6P971_9BURK</name>
<reference evidence="2 3" key="1">
    <citation type="submission" date="2020-05" db="EMBL/GenBank/DDBJ databases">
        <title>Ramlibacter rhizophilus sp. nov., isolated from rhizosphere soil of national flower Mugunghwa from South Korea.</title>
        <authorList>
            <person name="Zheng-Fei Y."/>
            <person name="Huan T."/>
        </authorList>
    </citation>
    <scope>NUCLEOTIDE SEQUENCE [LARGE SCALE GENOMIC DNA]</scope>
    <source>
        <strain evidence="2 3">H242</strain>
    </source>
</reference>
<keyword evidence="3" id="KW-1185">Reference proteome</keyword>
<evidence type="ECO:0000256" key="1">
    <source>
        <dbReference type="SAM" id="Phobius"/>
    </source>
</evidence>
<keyword evidence="1" id="KW-1133">Transmembrane helix</keyword>
<organism evidence="2 3">
    <name type="scientific">Ramlibacter terrae</name>
    <dbReference type="NCBI Taxonomy" id="2732511"/>
    <lineage>
        <taxon>Bacteria</taxon>
        <taxon>Pseudomonadati</taxon>
        <taxon>Pseudomonadota</taxon>
        <taxon>Betaproteobacteria</taxon>
        <taxon>Burkholderiales</taxon>
        <taxon>Comamonadaceae</taxon>
        <taxon>Ramlibacter</taxon>
    </lineage>
</organism>